<protein>
    <submittedName>
        <fullName evidence="3">Type VI protein secretion system FHA domain-containing protein</fullName>
    </submittedName>
</protein>
<accession>A0A0B4XG75</accession>
<dbReference type="CDD" id="cd00060">
    <property type="entry name" value="FHA"/>
    <property type="match status" value="1"/>
</dbReference>
<feature type="region of interest" description="Disordered" evidence="1">
    <location>
        <begin position="379"/>
        <end position="400"/>
    </location>
</feature>
<evidence type="ECO:0000259" key="2">
    <source>
        <dbReference type="PROSITE" id="PS50006"/>
    </source>
</evidence>
<feature type="compositionally biased region" description="Low complexity" evidence="1">
    <location>
        <begin position="220"/>
        <end position="229"/>
    </location>
</feature>
<dbReference type="SMART" id="SM00240">
    <property type="entry name" value="FHA"/>
    <property type="match status" value="1"/>
</dbReference>
<keyword evidence="3" id="KW-0614">Plasmid</keyword>
<name>A0A0B4XG75_9HYPH</name>
<feature type="region of interest" description="Disordered" evidence="1">
    <location>
        <begin position="203"/>
        <end position="229"/>
    </location>
</feature>
<organism evidence="3 4">
    <name type="scientific">Rhizobium gallicum bv. gallicum R602sp</name>
    <dbReference type="NCBI Taxonomy" id="1041138"/>
    <lineage>
        <taxon>Bacteria</taxon>
        <taxon>Pseudomonadati</taxon>
        <taxon>Pseudomonadota</taxon>
        <taxon>Alphaproteobacteria</taxon>
        <taxon>Hyphomicrobiales</taxon>
        <taxon>Rhizobiaceae</taxon>
        <taxon>Rhizobium/Agrobacterium group</taxon>
        <taxon>Rhizobium</taxon>
    </lineage>
</organism>
<dbReference type="InterPro" id="IPR000253">
    <property type="entry name" value="FHA_dom"/>
</dbReference>
<dbReference type="Pfam" id="PF00498">
    <property type="entry name" value="FHA"/>
    <property type="match status" value="1"/>
</dbReference>
<dbReference type="AlphaFoldDB" id="A0A0B4XG75"/>
<dbReference type="EMBL" id="CP006880">
    <property type="protein sequence ID" value="AJD45638.1"/>
    <property type="molecule type" value="Genomic_DNA"/>
</dbReference>
<evidence type="ECO:0000256" key="1">
    <source>
        <dbReference type="SAM" id="MobiDB-lite"/>
    </source>
</evidence>
<dbReference type="SUPFAM" id="SSF49879">
    <property type="entry name" value="SMAD/FHA domain"/>
    <property type="match status" value="1"/>
</dbReference>
<reference evidence="3 4" key="1">
    <citation type="submission" date="2013-11" db="EMBL/GenBank/DDBJ databases">
        <title>Complete genome sequence of Rhizobium gallicum bv. gallicum R602.</title>
        <authorList>
            <person name="Bustos P."/>
            <person name="Santamaria R.I."/>
            <person name="Lozano L."/>
            <person name="Acosta J.L."/>
            <person name="Ormeno-Orrillo E."/>
            <person name="Rogel M.A."/>
            <person name="Romero D."/>
            <person name="Cevallos M.A."/>
            <person name="Martinez-Romero E."/>
            <person name="Gonzalez V."/>
        </authorList>
    </citation>
    <scope>NUCLEOTIDE SEQUENCE [LARGE SCALE GENOMIC DNA]</scope>
    <source>
        <strain evidence="3 4">R602</strain>
        <plasmid evidence="3 4">pRgalR602c</plasmid>
    </source>
</reference>
<dbReference type="KEGG" id="rga:RGR602_PC01612"/>
<dbReference type="InterPro" id="IPR008984">
    <property type="entry name" value="SMAD_FHA_dom_sf"/>
</dbReference>
<feature type="domain" description="FHA" evidence="2">
    <location>
        <begin position="27"/>
        <end position="77"/>
    </location>
</feature>
<geneLocation type="plasmid" evidence="3 4">
    <name>pRgalR602c</name>
</geneLocation>
<dbReference type="PROSITE" id="PS50006">
    <property type="entry name" value="FHA_DOMAIN"/>
    <property type="match status" value="1"/>
</dbReference>
<gene>
    <name evidence="3" type="ORF">RGR602_PC01612</name>
</gene>
<proteinExistence type="predicted"/>
<evidence type="ECO:0000313" key="3">
    <source>
        <dbReference type="EMBL" id="AJD45638.1"/>
    </source>
</evidence>
<sequence>MRLELRQINGNFVNSVAPKWFFEHGRRTLGRAGDCDWQMSDPECHVSKHHCTIERDREGFLLRDQSANGSRVDGMLLLEGQSARLNDQSRLEVGGLAFSVHISGDNNLEFEDPDASLRLSDETLTISSILADIAPGGRTATGILGERANDDWLPQADLAATKRNGTSSRDVEIGWSGPPQVEGLAAIVPNDWNSDAGYSSELEHGAATRSAVNLRQNRPAAEAGETTEEVTGQTRAAENAEEIDRAFGALAASPPLGMPALEALVRQLEEASDGTLSIFEIEAAEIGDGASFITGEDAALSARLEALLQRQLVLNAALEKLVRAASHMLEPRIVEARIDAEPYRQPWQRKRNYWQAYRTQFEKSGRSLSIRELFREAMMGPSGSAGQDSQPITGRIDRAS</sequence>
<keyword evidence="4" id="KW-1185">Reference proteome</keyword>
<dbReference type="Gene3D" id="2.60.200.20">
    <property type="match status" value="1"/>
</dbReference>
<dbReference type="Proteomes" id="UP000031368">
    <property type="component" value="Plasmid pRgalR602c"/>
</dbReference>
<dbReference type="HOGENOM" id="CLU_692284_0_0_5"/>
<dbReference type="RefSeq" id="WP_063856026.1">
    <property type="nucleotide sequence ID" value="NZ_CP006880.1"/>
</dbReference>
<evidence type="ECO:0000313" key="4">
    <source>
        <dbReference type="Proteomes" id="UP000031368"/>
    </source>
</evidence>